<keyword evidence="2" id="KW-1185">Reference proteome</keyword>
<evidence type="ECO:0000256" key="1">
    <source>
        <dbReference type="SAM" id="MobiDB-lite"/>
    </source>
</evidence>
<feature type="region of interest" description="Disordered" evidence="1">
    <location>
        <begin position="87"/>
        <end position="121"/>
    </location>
</feature>
<name>A0A1S3EC18_CICAR</name>
<sequence>MEKTLCASGDEKNSNHQQPEESGWTCYFEDLSKDIEQSYCSSTFGGSSLVSDAASCASWKFSHKNKNIHVKNSPYLSKKLSLKKKRTKQILDDDPLEDTASSPLNSPKVSDMNPREMISRKIDDQLDGSRVVNLINN</sequence>
<dbReference type="AlphaFoldDB" id="A0A1S3EC18"/>
<protein>
    <submittedName>
        <fullName evidence="3">Uncharacterized protein</fullName>
    </submittedName>
</protein>
<gene>
    <name evidence="3" type="primary">LOC101492254</name>
</gene>
<organism evidence="2 3">
    <name type="scientific">Cicer arietinum</name>
    <name type="common">Chickpea</name>
    <name type="synonym">Garbanzo</name>
    <dbReference type="NCBI Taxonomy" id="3827"/>
    <lineage>
        <taxon>Eukaryota</taxon>
        <taxon>Viridiplantae</taxon>
        <taxon>Streptophyta</taxon>
        <taxon>Embryophyta</taxon>
        <taxon>Tracheophyta</taxon>
        <taxon>Spermatophyta</taxon>
        <taxon>Magnoliopsida</taxon>
        <taxon>eudicotyledons</taxon>
        <taxon>Gunneridae</taxon>
        <taxon>Pentapetalae</taxon>
        <taxon>rosids</taxon>
        <taxon>fabids</taxon>
        <taxon>Fabales</taxon>
        <taxon>Fabaceae</taxon>
        <taxon>Papilionoideae</taxon>
        <taxon>50 kb inversion clade</taxon>
        <taxon>NPAAA clade</taxon>
        <taxon>Hologalegina</taxon>
        <taxon>IRL clade</taxon>
        <taxon>Cicereae</taxon>
        <taxon>Cicer</taxon>
    </lineage>
</organism>
<feature type="compositionally biased region" description="Polar residues" evidence="1">
    <location>
        <begin position="99"/>
        <end position="108"/>
    </location>
</feature>
<dbReference type="PANTHER" id="PTHR33974:SF2">
    <property type="entry name" value="VASCULAR-RELATED UNKNOWN PROTEIN 1"/>
    <property type="match status" value="1"/>
</dbReference>
<feature type="compositionally biased region" description="Basic and acidic residues" evidence="1">
    <location>
        <begin position="1"/>
        <end position="14"/>
    </location>
</feature>
<dbReference type="PANTHER" id="PTHR33974">
    <property type="entry name" value="VASCULAR-RELATED UNKNOWN PROTEIN 1-RELATED"/>
    <property type="match status" value="1"/>
</dbReference>
<evidence type="ECO:0000313" key="3">
    <source>
        <dbReference type="RefSeq" id="XP_012572914.1"/>
    </source>
</evidence>
<dbReference type="GO" id="GO:0010089">
    <property type="term" value="P:xylem development"/>
    <property type="evidence" value="ECO:0007669"/>
    <property type="project" value="InterPro"/>
</dbReference>
<dbReference type="KEGG" id="cam:101492254"/>
<dbReference type="GeneID" id="101492254"/>
<dbReference type="OrthoDB" id="779856at2759"/>
<dbReference type="STRING" id="3827.A0A1S3EC18"/>
<dbReference type="InterPro" id="IPR039280">
    <property type="entry name" value="VUP"/>
</dbReference>
<proteinExistence type="predicted"/>
<evidence type="ECO:0000313" key="2">
    <source>
        <dbReference type="Proteomes" id="UP000087171"/>
    </source>
</evidence>
<dbReference type="Proteomes" id="UP000087171">
    <property type="component" value="Chromosome Ca1"/>
</dbReference>
<reference evidence="2" key="1">
    <citation type="journal article" date="2013" name="Nat. Biotechnol.">
        <title>Draft genome sequence of chickpea (Cicer arietinum) provides a resource for trait improvement.</title>
        <authorList>
            <person name="Varshney R.K."/>
            <person name="Song C."/>
            <person name="Saxena R.K."/>
            <person name="Azam S."/>
            <person name="Yu S."/>
            <person name="Sharpe A.G."/>
            <person name="Cannon S."/>
            <person name="Baek J."/>
            <person name="Rosen B.D."/>
            <person name="Tar'an B."/>
            <person name="Millan T."/>
            <person name="Zhang X."/>
            <person name="Ramsay L.D."/>
            <person name="Iwata A."/>
            <person name="Wang Y."/>
            <person name="Nelson W."/>
            <person name="Farmer A.D."/>
            <person name="Gaur P.M."/>
            <person name="Soderlund C."/>
            <person name="Penmetsa R.V."/>
            <person name="Xu C."/>
            <person name="Bharti A.K."/>
            <person name="He W."/>
            <person name="Winter P."/>
            <person name="Zhao S."/>
            <person name="Hane J.K."/>
            <person name="Carrasquilla-Garcia N."/>
            <person name="Condie J.A."/>
            <person name="Upadhyaya H.D."/>
            <person name="Luo M.C."/>
            <person name="Thudi M."/>
            <person name="Gowda C.L."/>
            <person name="Singh N.P."/>
            <person name="Lichtenzveig J."/>
            <person name="Gali K.K."/>
            <person name="Rubio J."/>
            <person name="Nadarajan N."/>
            <person name="Dolezel J."/>
            <person name="Bansal K.C."/>
            <person name="Xu X."/>
            <person name="Edwards D."/>
            <person name="Zhang G."/>
            <person name="Kahl G."/>
            <person name="Gil J."/>
            <person name="Singh K.B."/>
            <person name="Datta S.K."/>
            <person name="Jackson S.A."/>
            <person name="Wang J."/>
            <person name="Cook D.R."/>
        </authorList>
    </citation>
    <scope>NUCLEOTIDE SEQUENCE [LARGE SCALE GENOMIC DNA]</scope>
    <source>
        <strain evidence="2">cv. CDC Frontier</strain>
    </source>
</reference>
<accession>A0A1S3EC18</accession>
<dbReference type="RefSeq" id="XP_012572914.1">
    <property type="nucleotide sequence ID" value="XM_012717460.2"/>
</dbReference>
<feature type="region of interest" description="Disordered" evidence="1">
    <location>
        <begin position="1"/>
        <end position="21"/>
    </location>
</feature>
<reference evidence="3" key="2">
    <citation type="submission" date="2025-08" db="UniProtKB">
        <authorList>
            <consortium name="RefSeq"/>
        </authorList>
    </citation>
    <scope>IDENTIFICATION</scope>
    <source>
        <tissue evidence="3">Etiolated seedlings</tissue>
    </source>
</reference>